<dbReference type="SUPFAM" id="SSF53383">
    <property type="entry name" value="PLP-dependent transferases"/>
    <property type="match status" value="1"/>
</dbReference>
<dbReference type="PANTHER" id="PTHR45677:SF8">
    <property type="entry name" value="CYSTEINE SULFINIC ACID DECARBOXYLASE"/>
    <property type="match status" value="1"/>
</dbReference>
<dbReference type="InterPro" id="IPR010977">
    <property type="entry name" value="Aromatic_deC"/>
</dbReference>
<dbReference type="GO" id="GO:0004058">
    <property type="term" value="F:aromatic-L-amino-acid decarboxylase activity"/>
    <property type="evidence" value="ECO:0007669"/>
    <property type="project" value="UniProtKB-ARBA"/>
</dbReference>
<accession>A0A3D9ZQK2</accession>
<dbReference type="CDD" id="cd06450">
    <property type="entry name" value="DOPA_deC_like"/>
    <property type="match status" value="1"/>
</dbReference>
<feature type="modified residue" description="N6-(pyridoxal phosphate)lysine" evidence="6">
    <location>
        <position position="296"/>
    </location>
</feature>
<evidence type="ECO:0000256" key="3">
    <source>
        <dbReference type="ARBA" id="ARBA00022793"/>
    </source>
</evidence>
<reference evidence="8 9" key="1">
    <citation type="submission" date="2018-08" db="EMBL/GenBank/DDBJ databases">
        <title>Sequencing the genomes of 1000 actinobacteria strains.</title>
        <authorList>
            <person name="Klenk H.-P."/>
        </authorList>
    </citation>
    <scope>NUCLEOTIDE SEQUENCE [LARGE SCALE GENOMIC DNA]</scope>
    <source>
        <strain evidence="8 9">DSM 44099</strain>
    </source>
</reference>
<dbReference type="GO" id="GO:0005737">
    <property type="term" value="C:cytoplasm"/>
    <property type="evidence" value="ECO:0007669"/>
    <property type="project" value="TreeGrafter"/>
</dbReference>
<sequence>MEGSTPHLFGRSTVHTFQHDVARAAAAVADRVGTVRRPYSGASLTDLQAMVDAVDLDRPLGDTDAALDEVGRLYLDHAVWFHEPGYVAHLNCPVALPALSAEVLLAAVNSSVDTYDQSTTGTLIERRLVDWAAGRIGFGPDADGVFTSGGTQSNLHGLLLAREASAATDLSRMRILATAEAHFSVTQAGILLGLGRDAVVPVATDDVGRMDPVALTAILDDLIRYDLVPMAVVATAGTTDLGCVDPVDAVADACARYGVWLHVDAAYGCGLLVSTRRRHLLDGIERADSVTVDFHKSFFQPISSSAVIVRRSAAMRRMAHHADYLNPRTATVPNQVDKSLQTTRRFDALKLWMTLRTVGAEQLGTMFDRVVDLAEDAHRLLIDDPDFEVAAAPTLSTVLFRYRPAWLDVDTCDTLTPRIRARLFAGGEAIVAGTTRKGHHWLKLTLLNPATTVEHLRTVLDRVRETGWELLTEDDPRLATAVV</sequence>
<gene>
    <name evidence="8" type="ORF">DFJ67_4267</name>
</gene>
<evidence type="ECO:0000256" key="5">
    <source>
        <dbReference type="ARBA" id="ARBA00023239"/>
    </source>
</evidence>
<evidence type="ECO:0000313" key="8">
    <source>
        <dbReference type="EMBL" id="REF98253.1"/>
    </source>
</evidence>
<dbReference type="Gene3D" id="1.20.1650.10">
    <property type="entry name" value="PLP-dependent transferases"/>
    <property type="match status" value="1"/>
</dbReference>
<protein>
    <submittedName>
        <fullName evidence="8">L-2,4-diaminobutyrate decarboxylase</fullName>
    </submittedName>
</protein>
<evidence type="ECO:0000256" key="7">
    <source>
        <dbReference type="RuleBase" id="RU000382"/>
    </source>
</evidence>
<dbReference type="InterPro" id="IPR015421">
    <property type="entry name" value="PyrdxlP-dep_Trfase_major"/>
</dbReference>
<dbReference type="Proteomes" id="UP000256913">
    <property type="component" value="Unassembled WGS sequence"/>
</dbReference>
<dbReference type="Pfam" id="PF00282">
    <property type="entry name" value="Pyridoxal_deC"/>
    <property type="match status" value="1"/>
</dbReference>
<dbReference type="GO" id="GO:0006520">
    <property type="term" value="P:amino acid metabolic process"/>
    <property type="evidence" value="ECO:0007669"/>
    <property type="project" value="InterPro"/>
</dbReference>
<dbReference type="GO" id="GO:0030170">
    <property type="term" value="F:pyridoxal phosphate binding"/>
    <property type="evidence" value="ECO:0007669"/>
    <property type="project" value="InterPro"/>
</dbReference>
<proteinExistence type="inferred from homology"/>
<dbReference type="InterPro" id="IPR002129">
    <property type="entry name" value="PyrdxlP-dep_de-COase"/>
</dbReference>
<keyword evidence="5 7" id="KW-0456">Lyase</keyword>
<evidence type="ECO:0000256" key="2">
    <source>
        <dbReference type="ARBA" id="ARBA00009533"/>
    </source>
</evidence>
<evidence type="ECO:0000256" key="6">
    <source>
        <dbReference type="PIRSR" id="PIRSR602129-50"/>
    </source>
</evidence>
<evidence type="ECO:0000256" key="4">
    <source>
        <dbReference type="ARBA" id="ARBA00022898"/>
    </source>
</evidence>
<keyword evidence="4 6" id="KW-0663">Pyridoxal phosphate</keyword>
<evidence type="ECO:0000313" key="9">
    <source>
        <dbReference type="Proteomes" id="UP000256913"/>
    </source>
</evidence>
<name>A0A3D9ZQK2_9ACTN</name>
<comment type="cofactor">
    <cofactor evidence="1 6 7">
        <name>pyridoxal 5'-phosphate</name>
        <dbReference type="ChEBI" id="CHEBI:597326"/>
    </cofactor>
</comment>
<organism evidence="8 9">
    <name type="scientific">Asanoa ferruginea</name>
    <dbReference type="NCBI Taxonomy" id="53367"/>
    <lineage>
        <taxon>Bacteria</taxon>
        <taxon>Bacillati</taxon>
        <taxon>Actinomycetota</taxon>
        <taxon>Actinomycetes</taxon>
        <taxon>Micromonosporales</taxon>
        <taxon>Micromonosporaceae</taxon>
        <taxon>Asanoa</taxon>
    </lineage>
</organism>
<dbReference type="InterPro" id="IPR015424">
    <property type="entry name" value="PyrdxlP-dep_Trfase"/>
</dbReference>
<keyword evidence="3" id="KW-0210">Decarboxylase</keyword>
<dbReference type="PRINTS" id="PR00800">
    <property type="entry name" value="YHDCRBOXLASE"/>
</dbReference>
<keyword evidence="9" id="KW-1185">Reference proteome</keyword>
<dbReference type="Gene3D" id="3.90.1150.10">
    <property type="entry name" value="Aspartate Aminotransferase, domain 1"/>
    <property type="match status" value="1"/>
</dbReference>
<dbReference type="EMBL" id="QUMQ01000001">
    <property type="protein sequence ID" value="REF98253.1"/>
    <property type="molecule type" value="Genomic_DNA"/>
</dbReference>
<dbReference type="GO" id="GO:0019752">
    <property type="term" value="P:carboxylic acid metabolic process"/>
    <property type="evidence" value="ECO:0007669"/>
    <property type="project" value="InterPro"/>
</dbReference>
<evidence type="ECO:0000256" key="1">
    <source>
        <dbReference type="ARBA" id="ARBA00001933"/>
    </source>
</evidence>
<comment type="similarity">
    <text evidence="2 7">Belongs to the group II decarboxylase family.</text>
</comment>
<dbReference type="PANTHER" id="PTHR45677">
    <property type="entry name" value="GLUTAMATE DECARBOXYLASE-RELATED"/>
    <property type="match status" value="1"/>
</dbReference>
<dbReference type="AlphaFoldDB" id="A0A3D9ZQK2"/>
<dbReference type="Gene3D" id="3.40.640.10">
    <property type="entry name" value="Type I PLP-dependent aspartate aminotransferase-like (Major domain)"/>
    <property type="match status" value="1"/>
</dbReference>
<comment type="caution">
    <text evidence="8">The sequence shown here is derived from an EMBL/GenBank/DDBJ whole genome shotgun (WGS) entry which is preliminary data.</text>
</comment>
<dbReference type="InterPro" id="IPR015422">
    <property type="entry name" value="PyrdxlP-dep_Trfase_small"/>
</dbReference>